<evidence type="ECO:0000313" key="8">
    <source>
        <dbReference type="RefSeq" id="XP_016457715.1"/>
    </source>
</evidence>
<dbReference type="AlphaFoldDB" id="A0A1S3Z033"/>
<name>A0A1S3Z033_TOBAC</name>
<comment type="similarity">
    <text evidence="5">Belongs to the ROH1 family.</text>
</comment>
<evidence type="ECO:0000256" key="2">
    <source>
        <dbReference type="ARBA" id="ARBA00022692"/>
    </source>
</evidence>
<protein>
    <submittedName>
        <fullName evidence="8">Protein BYPASS1-LIKE-like</fullName>
    </submittedName>
</protein>
<evidence type="ECO:0000256" key="3">
    <source>
        <dbReference type="ARBA" id="ARBA00022989"/>
    </source>
</evidence>
<organism evidence="7 8">
    <name type="scientific">Nicotiana tabacum</name>
    <name type="common">Common tobacco</name>
    <dbReference type="NCBI Taxonomy" id="4097"/>
    <lineage>
        <taxon>Eukaryota</taxon>
        <taxon>Viridiplantae</taxon>
        <taxon>Streptophyta</taxon>
        <taxon>Embryophyta</taxon>
        <taxon>Tracheophyta</taxon>
        <taxon>Spermatophyta</taxon>
        <taxon>Magnoliopsida</taxon>
        <taxon>eudicotyledons</taxon>
        <taxon>Gunneridae</taxon>
        <taxon>Pentapetalae</taxon>
        <taxon>asterids</taxon>
        <taxon>lamiids</taxon>
        <taxon>Solanales</taxon>
        <taxon>Solanaceae</taxon>
        <taxon>Nicotianoideae</taxon>
        <taxon>Nicotianeae</taxon>
        <taxon>Nicotiana</taxon>
    </lineage>
</organism>
<dbReference type="Proteomes" id="UP000790787">
    <property type="component" value="Chromosome 12"/>
</dbReference>
<dbReference type="STRING" id="4097.A0A1S3Z033"/>
<dbReference type="PANTHER" id="PTHR31509">
    <property type="entry name" value="BPS1-LIKE PROTEIN"/>
    <property type="match status" value="1"/>
</dbReference>
<comment type="subcellular location">
    <subcellularLocation>
        <location evidence="1">Membrane</location>
        <topology evidence="1">Single-pass membrane protein</topology>
    </subcellularLocation>
</comment>
<keyword evidence="4 6" id="KW-0472">Membrane</keyword>
<keyword evidence="2 6" id="KW-0812">Transmembrane</keyword>
<dbReference type="OMA" id="QVRLWQK"/>
<keyword evidence="3 6" id="KW-1133">Transmembrane helix</keyword>
<evidence type="ECO:0000313" key="7">
    <source>
        <dbReference type="Proteomes" id="UP000790787"/>
    </source>
</evidence>
<dbReference type="KEGG" id="nta:107781516"/>
<keyword evidence="7" id="KW-1185">Reference proteome</keyword>
<reference evidence="7" key="1">
    <citation type="journal article" date="2014" name="Nat. Commun.">
        <title>The tobacco genome sequence and its comparison with those of tomato and potato.</title>
        <authorList>
            <person name="Sierro N."/>
            <person name="Battey J.N."/>
            <person name="Ouadi S."/>
            <person name="Bakaher N."/>
            <person name="Bovet L."/>
            <person name="Willig A."/>
            <person name="Goepfert S."/>
            <person name="Peitsch M.C."/>
            <person name="Ivanov N.V."/>
        </authorList>
    </citation>
    <scope>NUCLEOTIDE SEQUENCE [LARGE SCALE GENOMIC DNA]</scope>
</reference>
<accession>A0A1S3Z033</accession>
<dbReference type="OrthoDB" id="1878996at2759"/>
<dbReference type="Pfam" id="PF05633">
    <property type="entry name" value="ROH1-like"/>
    <property type="match status" value="1"/>
</dbReference>
<feature type="transmembrane region" description="Helical" evidence="6">
    <location>
        <begin position="239"/>
        <end position="261"/>
    </location>
</feature>
<dbReference type="GeneID" id="107781516"/>
<evidence type="ECO:0000256" key="1">
    <source>
        <dbReference type="ARBA" id="ARBA00004167"/>
    </source>
</evidence>
<gene>
    <name evidence="8" type="primary">LOC107781516</name>
</gene>
<dbReference type="InterPro" id="IPR008511">
    <property type="entry name" value="ROH1-like"/>
</dbReference>
<proteinExistence type="inferred from homology"/>
<dbReference type="RefSeq" id="XP_016457715.1">
    <property type="nucleotide sequence ID" value="XM_016602229.2"/>
</dbReference>
<dbReference type="RefSeq" id="XP_016457715.1">
    <property type="nucleotide sequence ID" value="XM_016602229.1"/>
</dbReference>
<sequence>MPVTDYQGASASFTNFGRSLLSMRRDQVHSMESAHEATSQELELESFQKQVAERFNDLASVDSDQLLSIPWIRKLLDVFLCCQEQFRSIVFNNTAYLNKAPMDRYITDYFDRSVKGLDVCNAIRDGIEQIRQWQKQMEIVLCALENQRSVGEGQFRRAKKALIDLTIGMLDDKDSNATVNHRNRSFGRNNTQNDHRSMGHFRSLSWSVSRNWSAAKQLQAIGNNLVAPKSNEIIATNGLALAVFTMSYVLYFVMWALVAAIPCQDRGLQTHFYVTRQFVWAGPILSLHERILEESKKRDRRNACGLLKEIQEIEKCVHQMNELIDTVQFPITEEKDGEVKERIHELGLVYDGLKSGLDPLERQVREVFHRIVRSRTEGLDSIGR</sequence>
<dbReference type="PaxDb" id="4097-A0A1S3Z033"/>
<evidence type="ECO:0000256" key="5">
    <source>
        <dbReference type="ARBA" id="ARBA00035114"/>
    </source>
</evidence>
<evidence type="ECO:0000256" key="6">
    <source>
        <dbReference type="SAM" id="Phobius"/>
    </source>
</evidence>
<reference evidence="8" key="2">
    <citation type="submission" date="2025-08" db="UniProtKB">
        <authorList>
            <consortium name="RefSeq"/>
        </authorList>
    </citation>
    <scope>IDENTIFICATION</scope>
    <source>
        <tissue evidence="8">Leaf</tissue>
    </source>
</reference>
<dbReference type="GO" id="GO:0016020">
    <property type="term" value="C:membrane"/>
    <property type="evidence" value="ECO:0007669"/>
    <property type="project" value="UniProtKB-SubCell"/>
</dbReference>
<evidence type="ECO:0000256" key="4">
    <source>
        <dbReference type="ARBA" id="ARBA00023136"/>
    </source>
</evidence>